<dbReference type="Pfam" id="PF12327">
    <property type="entry name" value="FtsZ_C"/>
    <property type="match status" value="1"/>
</dbReference>
<gene>
    <name evidence="4 8" type="primary">ftsZ</name>
    <name evidence="8" type="ORF">K0504_01860</name>
</gene>
<feature type="binding site" evidence="4">
    <location>
        <position position="143"/>
    </location>
    <ligand>
        <name>GTP</name>
        <dbReference type="ChEBI" id="CHEBI:37565"/>
    </ligand>
</feature>
<keyword evidence="4" id="KW-0717">Septation</keyword>
<accession>A0ABS7EC02</accession>
<dbReference type="InterPro" id="IPR008280">
    <property type="entry name" value="Tub_FtsZ_C"/>
</dbReference>
<evidence type="ECO:0000256" key="3">
    <source>
        <dbReference type="ARBA" id="ARBA00023134"/>
    </source>
</evidence>
<dbReference type="SMART" id="SM00865">
    <property type="entry name" value="Tubulin_C"/>
    <property type="match status" value="1"/>
</dbReference>
<dbReference type="HAMAP" id="MF_00909">
    <property type="entry name" value="FtsZ"/>
    <property type="match status" value="1"/>
</dbReference>
<comment type="subcellular location">
    <subcellularLocation>
        <location evidence="4">Cytoplasm</location>
    </subcellularLocation>
    <text evidence="4">Assembles at midcell at the inner surface of the cytoplasmic membrane.</text>
</comment>
<organism evidence="8 9">
    <name type="scientific">Neiella holothuriorum</name>
    <dbReference type="NCBI Taxonomy" id="2870530"/>
    <lineage>
        <taxon>Bacteria</taxon>
        <taxon>Pseudomonadati</taxon>
        <taxon>Pseudomonadota</taxon>
        <taxon>Gammaproteobacteria</taxon>
        <taxon>Alteromonadales</taxon>
        <taxon>Echinimonadaceae</taxon>
        <taxon>Neiella</taxon>
    </lineage>
</organism>
<reference evidence="8" key="1">
    <citation type="submission" date="2021-07" db="EMBL/GenBank/DDBJ databases">
        <title>Neiella marina sp. nov., isolated from the intestinal content of sea cucumber Apostichopus japonicus.</title>
        <authorList>
            <person name="Bai X."/>
        </authorList>
    </citation>
    <scope>NUCLEOTIDE SEQUENCE</scope>
    <source>
        <strain evidence="8">126</strain>
    </source>
</reference>
<dbReference type="Proteomes" id="UP001166251">
    <property type="component" value="Unassembled WGS sequence"/>
</dbReference>
<evidence type="ECO:0000256" key="2">
    <source>
        <dbReference type="ARBA" id="ARBA00022741"/>
    </source>
</evidence>
<keyword evidence="4" id="KW-0131">Cell cycle</keyword>
<dbReference type="InterPro" id="IPR003008">
    <property type="entry name" value="Tubulin_FtsZ_GTPase"/>
</dbReference>
<keyword evidence="3 4" id="KW-0342">GTP-binding</keyword>
<feature type="domain" description="Tubulin/FtsZ GTPase" evidence="6">
    <location>
        <begin position="12"/>
        <end position="205"/>
    </location>
</feature>
<dbReference type="PANTHER" id="PTHR30314">
    <property type="entry name" value="CELL DIVISION PROTEIN FTSZ-RELATED"/>
    <property type="match status" value="1"/>
</dbReference>
<dbReference type="SUPFAM" id="SSF52490">
    <property type="entry name" value="Tubulin nucleotide-binding domain-like"/>
    <property type="match status" value="1"/>
</dbReference>
<comment type="subunit">
    <text evidence="4">Homodimer. Polymerizes to form a dynamic ring structure in a strictly GTP-dependent manner. Interacts directly with several other division proteins.</text>
</comment>
<protein>
    <recommendedName>
        <fullName evidence="4 5">Cell division protein FtsZ</fullName>
    </recommendedName>
</protein>
<dbReference type="InterPro" id="IPR045061">
    <property type="entry name" value="FtsZ/CetZ"/>
</dbReference>
<keyword evidence="2 4" id="KW-0547">Nucleotide-binding</keyword>
<evidence type="ECO:0000256" key="4">
    <source>
        <dbReference type="HAMAP-Rule" id="MF_00909"/>
    </source>
</evidence>
<comment type="function">
    <text evidence="4">Essential cell division protein that forms a contractile ring structure (Z ring) at the future cell division site. The regulation of the ring assembly controls the timing and the location of cell division. One of the functions of the FtsZ ring is to recruit other cell division proteins to the septum to produce a new cell wall between the dividing cells. Binds GTP and shows GTPase activity.</text>
</comment>
<dbReference type="RefSeq" id="WP_220102458.1">
    <property type="nucleotide sequence ID" value="NZ_JAHZSS010000002.1"/>
</dbReference>
<dbReference type="Gene3D" id="3.40.50.1440">
    <property type="entry name" value="Tubulin/FtsZ, GTPase domain"/>
    <property type="match status" value="1"/>
</dbReference>
<keyword evidence="9" id="KW-1185">Reference proteome</keyword>
<comment type="caution">
    <text evidence="8">The sequence shown here is derived from an EMBL/GenBank/DDBJ whole genome shotgun (WGS) entry which is preliminary data.</text>
</comment>
<dbReference type="GO" id="GO:0051301">
    <property type="term" value="P:cell division"/>
    <property type="evidence" value="ECO:0007669"/>
    <property type="project" value="UniProtKB-KW"/>
</dbReference>
<evidence type="ECO:0000313" key="9">
    <source>
        <dbReference type="Proteomes" id="UP001166251"/>
    </source>
</evidence>
<dbReference type="InterPro" id="IPR018316">
    <property type="entry name" value="Tubulin/FtsZ_2-layer-sand-dom"/>
</dbReference>
<evidence type="ECO:0000256" key="1">
    <source>
        <dbReference type="ARBA" id="ARBA00009690"/>
    </source>
</evidence>
<dbReference type="CDD" id="cd02201">
    <property type="entry name" value="FtsZ_type1"/>
    <property type="match status" value="1"/>
</dbReference>
<proteinExistence type="inferred from homology"/>
<comment type="caution">
    <text evidence="4">Lacks conserved residue(s) required for the propagation of feature annotation.</text>
</comment>
<evidence type="ECO:0000259" key="6">
    <source>
        <dbReference type="SMART" id="SM00864"/>
    </source>
</evidence>
<dbReference type="EMBL" id="JAHZSS010000002">
    <property type="protein sequence ID" value="MBW8189765.1"/>
    <property type="molecule type" value="Genomic_DNA"/>
</dbReference>
<feature type="binding site" evidence="4">
    <location>
        <begin position="108"/>
        <end position="110"/>
    </location>
    <ligand>
        <name>GTP</name>
        <dbReference type="ChEBI" id="CHEBI:37565"/>
    </ligand>
</feature>
<dbReference type="InterPro" id="IPR036525">
    <property type="entry name" value="Tubulin/FtsZ_GTPase_sf"/>
</dbReference>
<comment type="similarity">
    <text evidence="1 4">Belongs to the FtsZ family.</text>
</comment>
<dbReference type="PANTHER" id="PTHR30314:SF3">
    <property type="entry name" value="MITOCHONDRIAL DIVISION PROTEIN FSZA"/>
    <property type="match status" value="1"/>
</dbReference>
<dbReference type="NCBIfam" id="TIGR00065">
    <property type="entry name" value="ftsZ"/>
    <property type="match status" value="1"/>
</dbReference>
<dbReference type="SUPFAM" id="SSF55307">
    <property type="entry name" value="Tubulin C-terminal domain-like"/>
    <property type="match status" value="1"/>
</dbReference>
<dbReference type="InterPro" id="IPR000158">
    <property type="entry name" value="Cell_div_FtsZ"/>
</dbReference>
<evidence type="ECO:0000256" key="5">
    <source>
        <dbReference type="NCBIfam" id="TIGR00065"/>
    </source>
</evidence>
<dbReference type="SMART" id="SM00864">
    <property type="entry name" value="Tubulin"/>
    <property type="match status" value="1"/>
</dbReference>
<keyword evidence="4" id="KW-0963">Cytoplasm</keyword>
<evidence type="ECO:0000313" key="8">
    <source>
        <dbReference type="EMBL" id="MBW8189765.1"/>
    </source>
</evidence>
<dbReference type="Pfam" id="PF00091">
    <property type="entry name" value="Tubulin"/>
    <property type="match status" value="1"/>
</dbReference>
<dbReference type="InterPro" id="IPR024757">
    <property type="entry name" value="FtsZ_C"/>
</dbReference>
<evidence type="ECO:0000259" key="7">
    <source>
        <dbReference type="SMART" id="SM00865"/>
    </source>
</evidence>
<keyword evidence="4 8" id="KW-0132">Cell division</keyword>
<feature type="binding site" evidence="4">
    <location>
        <position position="187"/>
    </location>
    <ligand>
        <name>GTP</name>
        <dbReference type="ChEBI" id="CHEBI:37565"/>
    </ligand>
</feature>
<dbReference type="PRINTS" id="PR00423">
    <property type="entry name" value="CELLDVISFTSZ"/>
</dbReference>
<sequence length="319" mass="34091">MTEYQTNNSTQSIAVVGVGGCGCSTLQRIYKEGPKEQVQLVAINTDQRSLRSDRYDNAVQIGPSLTSGLGAGAKPDVGRSAAKESENDILNALKSTEIIFLTAGMGGGTGTGASPEVARVAQSLAIPVIAIVTKPFNFEGQQKARYAEEGILKLQQYCKAVIVLPNDRLAKVLGGEFRLVDAFDHSNQLLVDSLKALTTMLSGTGMINIDMSDFKVLFNQPGKAVMGVRKLDTSDTIEDAIADILYAPLLEEADLTKANGAIVHITARETIELGDYHQIGESIQASLNPNAMVIVGLSLQAELSHDFEIMIFATGIPYD</sequence>
<feature type="binding site" evidence="4">
    <location>
        <position position="139"/>
    </location>
    <ligand>
        <name>GTP</name>
        <dbReference type="ChEBI" id="CHEBI:37565"/>
    </ligand>
</feature>
<name>A0ABS7EC02_9GAMM</name>
<feature type="domain" description="Tubulin/FtsZ 2-layer sandwich" evidence="7">
    <location>
        <begin position="207"/>
        <end position="319"/>
    </location>
</feature>